<gene>
    <name evidence="1" type="ORF">V6N11_047326</name>
</gene>
<proteinExistence type="predicted"/>
<protein>
    <submittedName>
        <fullName evidence="1">Uncharacterized protein</fullName>
    </submittedName>
</protein>
<accession>A0ABR2PC30</accession>
<dbReference type="Proteomes" id="UP001396334">
    <property type="component" value="Unassembled WGS sequence"/>
</dbReference>
<evidence type="ECO:0000313" key="2">
    <source>
        <dbReference type="Proteomes" id="UP001396334"/>
    </source>
</evidence>
<organism evidence="1 2">
    <name type="scientific">Hibiscus sabdariffa</name>
    <name type="common">roselle</name>
    <dbReference type="NCBI Taxonomy" id="183260"/>
    <lineage>
        <taxon>Eukaryota</taxon>
        <taxon>Viridiplantae</taxon>
        <taxon>Streptophyta</taxon>
        <taxon>Embryophyta</taxon>
        <taxon>Tracheophyta</taxon>
        <taxon>Spermatophyta</taxon>
        <taxon>Magnoliopsida</taxon>
        <taxon>eudicotyledons</taxon>
        <taxon>Gunneridae</taxon>
        <taxon>Pentapetalae</taxon>
        <taxon>rosids</taxon>
        <taxon>malvids</taxon>
        <taxon>Malvales</taxon>
        <taxon>Malvaceae</taxon>
        <taxon>Malvoideae</taxon>
        <taxon>Hibiscus</taxon>
    </lineage>
</organism>
<dbReference type="EMBL" id="JBBPBN010000067">
    <property type="protein sequence ID" value="KAK8985833.1"/>
    <property type="molecule type" value="Genomic_DNA"/>
</dbReference>
<evidence type="ECO:0000313" key="1">
    <source>
        <dbReference type="EMBL" id="KAK8985833.1"/>
    </source>
</evidence>
<keyword evidence="2" id="KW-1185">Reference proteome</keyword>
<comment type="caution">
    <text evidence="1">The sequence shown here is derived from an EMBL/GenBank/DDBJ whole genome shotgun (WGS) entry which is preliminary data.</text>
</comment>
<sequence length="204" mass="22129">MQILFSWWYSWHHGEGSDRPSRHAWPFEGPSVGQCGRPLALASPLLDDIFLVGTPGNFCYQRLVQLTACLLATEGCNSLGLLCKLSPLLAPEGMGVALALPPMQSFVLSNAATLRTNGLLGSIVRAHSGCFLCASLCTMSLHASMQTLLIEEPFPSFLLVLAYLCAPASARLWFRLALCFIRMARLDGGLRHVTHSTALPIVGF</sequence>
<name>A0ABR2PC30_9ROSI</name>
<reference evidence="1 2" key="1">
    <citation type="journal article" date="2024" name="G3 (Bethesda)">
        <title>Genome assembly of Hibiscus sabdariffa L. provides insights into metabolisms of medicinal natural products.</title>
        <authorList>
            <person name="Kim T."/>
        </authorList>
    </citation>
    <scope>NUCLEOTIDE SEQUENCE [LARGE SCALE GENOMIC DNA]</scope>
    <source>
        <strain evidence="1">TK-2024</strain>
        <tissue evidence="1">Old leaves</tissue>
    </source>
</reference>